<comment type="caution">
    <text evidence="2">The sequence shown here is derived from an EMBL/GenBank/DDBJ whole genome shotgun (WGS) entry which is preliminary data.</text>
</comment>
<dbReference type="PANTHER" id="PTHR23403">
    <property type="entry name" value="TREHALASE"/>
    <property type="match status" value="1"/>
</dbReference>
<reference evidence="2 3" key="1">
    <citation type="journal article" date="2016" name="Nat. Commun.">
        <title>Thousands of microbial genomes shed light on interconnected biogeochemical processes in an aquifer system.</title>
        <authorList>
            <person name="Anantharaman K."/>
            <person name="Brown C.T."/>
            <person name="Hug L.A."/>
            <person name="Sharon I."/>
            <person name="Castelle C.J."/>
            <person name="Probst A.J."/>
            <person name="Thomas B.C."/>
            <person name="Singh A."/>
            <person name="Wilkins M.J."/>
            <person name="Karaoz U."/>
            <person name="Brodie E.L."/>
            <person name="Williams K.H."/>
            <person name="Hubbard S.S."/>
            <person name="Banfield J.F."/>
        </authorList>
    </citation>
    <scope>NUCLEOTIDE SEQUENCE [LARGE SCALE GENOMIC DNA]</scope>
</reference>
<dbReference type="Proteomes" id="UP000178222">
    <property type="component" value="Unassembled WGS sequence"/>
</dbReference>
<accession>A0A1G2RV77</accession>
<name>A0A1G2RV77_9BACT</name>
<evidence type="ECO:0000259" key="1">
    <source>
        <dbReference type="Pfam" id="PF22422"/>
    </source>
</evidence>
<organism evidence="2 3">
    <name type="scientific">Candidatus Wildermuthbacteria bacterium RIFCSPLOWO2_02_FULL_47_9c</name>
    <dbReference type="NCBI Taxonomy" id="1802466"/>
    <lineage>
        <taxon>Bacteria</taxon>
        <taxon>Candidatus Wildermuthiibacteriota</taxon>
    </lineage>
</organism>
<dbReference type="Gene3D" id="1.50.10.10">
    <property type="match status" value="1"/>
</dbReference>
<dbReference type="InterPro" id="IPR001661">
    <property type="entry name" value="Glyco_hydro_37"/>
</dbReference>
<dbReference type="AlphaFoldDB" id="A0A1G2RV77"/>
<sequence length="402" mass="46187">MVQRAQPDLFSQQKKEMITETLEEQLKKELACKKAFVKRPAKGFIGHDYLVPGGPYEEQWDWDGFFIGMSLAAEISSEAIYLKNWALNYLEKVRVDGFTPGLLTPDGIDRRLKHVKPFFAQGCYFASRFLNDFSWLPPHWEKLKKAVEYRESTHFDKAVGLGCWYDAMESGADNNLAVHGYPKGSILAADLNTFLYREYLALSFMAKLLKNGRDAGLYRRKADKMKKAILKYLWSEKDAIFYNRHRKTGELIKRITYSGIIPLWGKIAPVAQGKEMIKKYVLNPKHLWARYGVRCLSKNDPDYNQANIIKPYSNWQGPVWPLVNYLAMHALLHYGFRREAQRVAEIISELCLEDIKKTGGMHENYNADTGKPLAAPNFISWNLLAGQMISEAKSGNNPFRIP</sequence>
<dbReference type="Pfam" id="PF22422">
    <property type="entry name" value="MGH1-like_GH"/>
    <property type="match status" value="1"/>
</dbReference>
<dbReference type="SUPFAM" id="SSF48208">
    <property type="entry name" value="Six-hairpin glycosidases"/>
    <property type="match status" value="1"/>
</dbReference>
<dbReference type="GO" id="GO:0004555">
    <property type="term" value="F:alpha,alpha-trehalase activity"/>
    <property type="evidence" value="ECO:0007669"/>
    <property type="project" value="InterPro"/>
</dbReference>
<proteinExistence type="predicted"/>
<feature type="domain" description="Mannosylglycerate hydrolase MGH1-like glycoside hydrolase" evidence="1">
    <location>
        <begin position="56"/>
        <end position="378"/>
    </location>
</feature>
<protein>
    <recommendedName>
        <fullName evidence="1">Mannosylglycerate hydrolase MGH1-like glycoside hydrolase domain-containing protein</fullName>
    </recommendedName>
</protein>
<gene>
    <name evidence="2" type="ORF">A3J30_01595</name>
</gene>
<dbReference type="EMBL" id="MHUL01000024">
    <property type="protein sequence ID" value="OHA76765.1"/>
    <property type="molecule type" value="Genomic_DNA"/>
</dbReference>
<evidence type="ECO:0000313" key="3">
    <source>
        <dbReference type="Proteomes" id="UP000178222"/>
    </source>
</evidence>
<evidence type="ECO:0000313" key="2">
    <source>
        <dbReference type="EMBL" id="OHA76765.1"/>
    </source>
</evidence>
<dbReference type="InterPro" id="IPR012341">
    <property type="entry name" value="6hp_glycosidase-like_sf"/>
</dbReference>
<dbReference type="InterPro" id="IPR054491">
    <property type="entry name" value="MGH1-like_GH"/>
</dbReference>
<dbReference type="GO" id="GO:0005993">
    <property type="term" value="P:trehalose catabolic process"/>
    <property type="evidence" value="ECO:0007669"/>
    <property type="project" value="TreeGrafter"/>
</dbReference>
<dbReference type="PANTHER" id="PTHR23403:SF1">
    <property type="entry name" value="TREHALASE"/>
    <property type="match status" value="1"/>
</dbReference>
<dbReference type="InterPro" id="IPR008928">
    <property type="entry name" value="6-hairpin_glycosidase_sf"/>
</dbReference>